<comment type="caution">
    <text evidence="5">The sequence shown here is derived from an EMBL/GenBank/DDBJ whole genome shotgun (WGS) entry which is preliminary data.</text>
</comment>
<evidence type="ECO:0000256" key="2">
    <source>
        <dbReference type="ARBA" id="ARBA00022737"/>
    </source>
</evidence>
<evidence type="ECO:0000256" key="4">
    <source>
        <dbReference type="SAM" id="SignalP"/>
    </source>
</evidence>
<dbReference type="GO" id="GO:0005509">
    <property type="term" value="F:calcium ion binding"/>
    <property type="evidence" value="ECO:0007669"/>
    <property type="project" value="InterPro"/>
</dbReference>
<dbReference type="PRINTS" id="PR00196">
    <property type="entry name" value="ANNEXIN"/>
</dbReference>
<proteinExistence type="inferred from homology"/>
<evidence type="ECO:0000313" key="5">
    <source>
        <dbReference type="EMBL" id="KAJ6643196.1"/>
    </source>
</evidence>
<sequence>MLKYVIVVITLSISQQISAQLQWPNLFGTNTNNNNYTLTIPTVVPAKPFNAVHTCELLKLSMQGVGRNSDTIMKILATHTFDQRSEIAATYKTLYNQDLVQKLITEYDGYILDVIKYLFWPREKMYARELHDAMQGLGTDEDALIEMCASLDGHELRRVSSAYIQLYEKTLETDIKGDTSGFFRDLLVELIKGREPDNSPNSVQLPRYTVETLNNMGQGQWSNNKDTIRNIFCKKSFTELREIFAEYERRNGRKIEMDIESEFRSDAKRTLLAIGR</sequence>
<dbReference type="GO" id="GO:0001786">
    <property type="term" value="F:phosphatidylserine binding"/>
    <property type="evidence" value="ECO:0007669"/>
    <property type="project" value="TreeGrafter"/>
</dbReference>
<dbReference type="GO" id="GO:0032509">
    <property type="term" value="P:endosome transport via multivesicular body sorting pathway"/>
    <property type="evidence" value="ECO:0007669"/>
    <property type="project" value="TreeGrafter"/>
</dbReference>
<protein>
    <submittedName>
        <fullName evidence="5">Annexin B9</fullName>
    </submittedName>
</protein>
<dbReference type="InterPro" id="IPR001464">
    <property type="entry name" value="Annexin"/>
</dbReference>
<keyword evidence="2" id="KW-0677">Repeat</keyword>
<dbReference type="Proteomes" id="UP001151699">
    <property type="component" value="Chromosome B"/>
</dbReference>
<dbReference type="Gene3D" id="1.10.220.10">
    <property type="entry name" value="Annexin"/>
    <property type="match status" value="3"/>
</dbReference>
<evidence type="ECO:0000256" key="1">
    <source>
        <dbReference type="ARBA" id="ARBA00007831"/>
    </source>
</evidence>
<gene>
    <name evidence="5" type="primary">AnxB9_2</name>
    <name evidence="5" type="ORF">Bhyg_08152</name>
</gene>
<dbReference type="OrthoDB" id="37886at2759"/>
<evidence type="ECO:0000256" key="3">
    <source>
        <dbReference type="ARBA" id="ARBA00023216"/>
    </source>
</evidence>
<dbReference type="GO" id="GO:0005544">
    <property type="term" value="F:calcium-dependent phospholipid binding"/>
    <property type="evidence" value="ECO:0007669"/>
    <property type="project" value="InterPro"/>
</dbReference>
<dbReference type="InterPro" id="IPR037104">
    <property type="entry name" value="Annexin_sf"/>
</dbReference>
<dbReference type="PANTHER" id="PTHR10502:SF233">
    <property type="entry name" value="ANNEXIN B9"/>
    <property type="match status" value="1"/>
</dbReference>
<dbReference type="GO" id="GO:0005886">
    <property type="term" value="C:plasma membrane"/>
    <property type="evidence" value="ECO:0007669"/>
    <property type="project" value="TreeGrafter"/>
</dbReference>
<dbReference type="PROSITE" id="PS51897">
    <property type="entry name" value="ANNEXIN_2"/>
    <property type="match status" value="3"/>
</dbReference>
<keyword evidence="6" id="KW-1185">Reference proteome</keyword>
<dbReference type="GO" id="GO:0012506">
    <property type="term" value="C:vesicle membrane"/>
    <property type="evidence" value="ECO:0007669"/>
    <property type="project" value="TreeGrafter"/>
</dbReference>
<dbReference type="EMBL" id="WJQU01000002">
    <property type="protein sequence ID" value="KAJ6643196.1"/>
    <property type="molecule type" value="Genomic_DNA"/>
</dbReference>
<dbReference type="SMART" id="SM00335">
    <property type="entry name" value="ANX"/>
    <property type="match status" value="3"/>
</dbReference>
<dbReference type="FunFam" id="1.10.220.10:FF:000005">
    <property type="entry name" value="Annexin"/>
    <property type="match status" value="1"/>
</dbReference>
<dbReference type="GO" id="GO:0005634">
    <property type="term" value="C:nucleus"/>
    <property type="evidence" value="ECO:0007669"/>
    <property type="project" value="TreeGrafter"/>
</dbReference>
<dbReference type="SUPFAM" id="SSF47874">
    <property type="entry name" value="Annexin"/>
    <property type="match status" value="1"/>
</dbReference>
<name>A0A9Q0N504_9DIPT</name>
<reference evidence="5" key="1">
    <citation type="submission" date="2022-07" db="EMBL/GenBank/DDBJ databases">
        <authorList>
            <person name="Trinca V."/>
            <person name="Uliana J.V.C."/>
            <person name="Torres T.T."/>
            <person name="Ward R.J."/>
            <person name="Monesi N."/>
        </authorList>
    </citation>
    <scope>NUCLEOTIDE SEQUENCE</scope>
    <source>
        <strain evidence="5">HSMRA1968</strain>
        <tissue evidence="5">Whole embryos</tissue>
    </source>
</reference>
<feature type="signal peptide" evidence="4">
    <location>
        <begin position="1"/>
        <end position="19"/>
    </location>
</feature>
<keyword evidence="4" id="KW-0732">Signal</keyword>
<evidence type="ECO:0000313" key="6">
    <source>
        <dbReference type="Proteomes" id="UP001151699"/>
    </source>
</evidence>
<feature type="chain" id="PRO_5040514785" evidence="4">
    <location>
        <begin position="20"/>
        <end position="276"/>
    </location>
</feature>
<dbReference type="InterPro" id="IPR018502">
    <property type="entry name" value="Annexin_repeat"/>
</dbReference>
<keyword evidence="3" id="KW-0041">Annexin</keyword>
<dbReference type="GO" id="GO:0005737">
    <property type="term" value="C:cytoplasm"/>
    <property type="evidence" value="ECO:0007669"/>
    <property type="project" value="TreeGrafter"/>
</dbReference>
<dbReference type="PANTHER" id="PTHR10502">
    <property type="entry name" value="ANNEXIN"/>
    <property type="match status" value="1"/>
</dbReference>
<dbReference type="AlphaFoldDB" id="A0A9Q0N504"/>
<dbReference type="Pfam" id="PF00191">
    <property type="entry name" value="Annexin"/>
    <property type="match status" value="3"/>
</dbReference>
<accession>A0A9Q0N504</accession>
<comment type="similarity">
    <text evidence="1">Belongs to the annexin family.</text>
</comment>
<organism evidence="5 6">
    <name type="scientific">Pseudolycoriella hygida</name>
    <dbReference type="NCBI Taxonomy" id="35572"/>
    <lineage>
        <taxon>Eukaryota</taxon>
        <taxon>Metazoa</taxon>
        <taxon>Ecdysozoa</taxon>
        <taxon>Arthropoda</taxon>
        <taxon>Hexapoda</taxon>
        <taxon>Insecta</taxon>
        <taxon>Pterygota</taxon>
        <taxon>Neoptera</taxon>
        <taxon>Endopterygota</taxon>
        <taxon>Diptera</taxon>
        <taxon>Nematocera</taxon>
        <taxon>Sciaroidea</taxon>
        <taxon>Sciaridae</taxon>
        <taxon>Pseudolycoriella</taxon>
    </lineage>
</organism>